<proteinExistence type="inferred from homology"/>
<comment type="similarity">
    <text evidence="2">Belongs to the YkuD family.</text>
</comment>
<dbReference type="Proteomes" id="UP000290870">
    <property type="component" value="Unassembled WGS sequence"/>
</dbReference>
<evidence type="ECO:0000256" key="3">
    <source>
        <dbReference type="ARBA" id="ARBA00022679"/>
    </source>
</evidence>
<evidence type="ECO:0000313" key="10">
    <source>
        <dbReference type="Proteomes" id="UP000290870"/>
    </source>
</evidence>
<protein>
    <recommendedName>
        <fullName evidence="8">L,D-TPase catalytic domain-containing protein</fullName>
    </recommendedName>
</protein>
<keyword evidence="6 7" id="KW-0961">Cell wall biogenesis/degradation</keyword>
<dbReference type="InterPro" id="IPR005490">
    <property type="entry name" value="LD_TPept_cat_dom"/>
</dbReference>
<dbReference type="GO" id="GO:0016740">
    <property type="term" value="F:transferase activity"/>
    <property type="evidence" value="ECO:0007669"/>
    <property type="project" value="UniProtKB-KW"/>
</dbReference>
<dbReference type="SUPFAM" id="SSF54427">
    <property type="entry name" value="NTF2-like"/>
    <property type="match status" value="1"/>
</dbReference>
<accession>A0A4Q0ZCR6</accession>
<feature type="active site" description="Proton donor/acceptor" evidence="7">
    <location>
        <position position="159"/>
    </location>
</feature>
<dbReference type="OrthoDB" id="9809748at2"/>
<dbReference type="Pfam" id="PF24125">
    <property type="entry name" value="Cds6_C"/>
    <property type="match status" value="1"/>
</dbReference>
<keyword evidence="4 7" id="KW-0133">Cell shape</keyword>
<reference evidence="9 10" key="1">
    <citation type="submission" date="2017-10" db="EMBL/GenBank/DDBJ databases">
        <title>Genomics of the genus Arcobacter.</title>
        <authorList>
            <person name="Perez-Cataluna A."/>
            <person name="Figueras M.J."/>
        </authorList>
    </citation>
    <scope>NUCLEOTIDE SEQUENCE [LARGE SCALE GENOMIC DNA]</scope>
    <source>
        <strain evidence="9 10">F26</strain>
    </source>
</reference>
<keyword evidence="5 7" id="KW-0573">Peptidoglycan synthesis</keyword>
<dbReference type="PANTHER" id="PTHR36699:SF1">
    <property type="entry name" value="L,D-TRANSPEPTIDASE YAFK-RELATED"/>
    <property type="match status" value="1"/>
</dbReference>
<name>A0A4Q0ZCR6_9BACT</name>
<dbReference type="GO" id="GO:0008360">
    <property type="term" value="P:regulation of cell shape"/>
    <property type="evidence" value="ECO:0007669"/>
    <property type="project" value="UniProtKB-UniRule"/>
</dbReference>
<evidence type="ECO:0000256" key="4">
    <source>
        <dbReference type="ARBA" id="ARBA00022960"/>
    </source>
</evidence>
<dbReference type="InterPro" id="IPR038063">
    <property type="entry name" value="Transpep_catalytic_dom"/>
</dbReference>
<gene>
    <name evidence="9" type="ORF">CRU90_06810</name>
</gene>
<sequence length="323" mass="37930">MEKVLFKIISLLIIAINLFAVDLVNIYRQQGISGVEKELEKSLKDINYWKSYLENKNVDLGYYETKKYVLLTQKEQLEISLYEKVQDDYKLILRNNIIVGEASGDKIFEGDKKTPEGAYELIEKKLQLDQFYGPLALVTNYPNTFDKSLNKNGSGIWIHGMPFNGDREKFTRGCIALDNNELVNLENSIDYTKTILLTSQDEFKKATKDEIALILSFIYKWKDAWKYSDINEYLSFYSKDFKRADRSDFNLFKEQKTRIFAKNETKTINLWNIDIAPYPNSLNKRMFKILMDEEYLSPTVKFYGKKELFLEIINNQVQILTED</sequence>
<dbReference type="Pfam" id="PF03734">
    <property type="entry name" value="YkuD"/>
    <property type="match status" value="1"/>
</dbReference>
<dbReference type="GO" id="GO:0004180">
    <property type="term" value="F:carboxypeptidase activity"/>
    <property type="evidence" value="ECO:0007669"/>
    <property type="project" value="UniProtKB-ARBA"/>
</dbReference>
<evidence type="ECO:0000256" key="1">
    <source>
        <dbReference type="ARBA" id="ARBA00004752"/>
    </source>
</evidence>
<dbReference type="PANTHER" id="PTHR36699">
    <property type="entry name" value="LD-TRANSPEPTIDASE"/>
    <property type="match status" value="1"/>
</dbReference>
<evidence type="ECO:0000259" key="8">
    <source>
        <dbReference type="PROSITE" id="PS52029"/>
    </source>
</evidence>
<dbReference type="AlphaFoldDB" id="A0A4Q0ZCR6"/>
<evidence type="ECO:0000313" key="9">
    <source>
        <dbReference type="EMBL" id="RXJ84104.1"/>
    </source>
</evidence>
<dbReference type="GO" id="GO:0071555">
    <property type="term" value="P:cell wall organization"/>
    <property type="evidence" value="ECO:0007669"/>
    <property type="project" value="UniProtKB-UniRule"/>
</dbReference>
<evidence type="ECO:0000256" key="6">
    <source>
        <dbReference type="ARBA" id="ARBA00023316"/>
    </source>
</evidence>
<dbReference type="InterPro" id="IPR056203">
    <property type="entry name" value="Cds6_C"/>
</dbReference>
<dbReference type="EMBL" id="PDJZ01000006">
    <property type="protein sequence ID" value="RXJ84104.1"/>
    <property type="molecule type" value="Genomic_DNA"/>
</dbReference>
<dbReference type="UniPathway" id="UPA00219"/>
<dbReference type="GO" id="GO:0009252">
    <property type="term" value="P:peptidoglycan biosynthetic process"/>
    <property type="evidence" value="ECO:0007669"/>
    <property type="project" value="UniProtKB-UniPathway"/>
</dbReference>
<dbReference type="CDD" id="cd16913">
    <property type="entry name" value="YkuD_like"/>
    <property type="match status" value="1"/>
</dbReference>
<comment type="caution">
    <text evidence="9">The sequence shown here is derived from an EMBL/GenBank/DDBJ whole genome shotgun (WGS) entry which is preliminary data.</text>
</comment>
<evidence type="ECO:0000256" key="5">
    <source>
        <dbReference type="ARBA" id="ARBA00022984"/>
    </source>
</evidence>
<organism evidence="9 10">
    <name type="scientific">Arcobacter cloacae</name>
    <dbReference type="NCBI Taxonomy" id="1054034"/>
    <lineage>
        <taxon>Bacteria</taxon>
        <taxon>Pseudomonadati</taxon>
        <taxon>Campylobacterota</taxon>
        <taxon>Epsilonproteobacteria</taxon>
        <taxon>Campylobacterales</taxon>
        <taxon>Arcobacteraceae</taxon>
        <taxon>Arcobacter</taxon>
    </lineage>
</organism>
<dbReference type="InterPro" id="IPR032710">
    <property type="entry name" value="NTF2-like_dom_sf"/>
</dbReference>
<evidence type="ECO:0000256" key="7">
    <source>
        <dbReference type="PROSITE-ProRule" id="PRU01373"/>
    </source>
</evidence>
<dbReference type="SUPFAM" id="SSF141523">
    <property type="entry name" value="L,D-transpeptidase catalytic domain-like"/>
    <property type="match status" value="1"/>
</dbReference>
<dbReference type="Gene3D" id="2.40.440.10">
    <property type="entry name" value="L,D-transpeptidase catalytic domain-like"/>
    <property type="match status" value="1"/>
</dbReference>
<comment type="pathway">
    <text evidence="1 7">Cell wall biogenesis; peptidoglycan biosynthesis.</text>
</comment>
<evidence type="ECO:0000256" key="2">
    <source>
        <dbReference type="ARBA" id="ARBA00005992"/>
    </source>
</evidence>
<feature type="active site" description="Nucleophile" evidence="7">
    <location>
        <position position="174"/>
    </location>
</feature>
<feature type="domain" description="L,D-TPase catalytic" evidence="8">
    <location>
        <begin position="68"/>
        <end position="198"/>
    </location>
</feature>
<keyword evidence="3" id="KW-0808">Transferase</keyword>
<dbReference type="PROSITE" id="PS52029">
    <property type="entry name" value="LD_TPASE"/>
    <property type="match status" value="1"/>
</dbReference>